<dbReference type="Gene3D" id="2.40.128.130">
    <property type="entry name" value="Autotransporter beta-domain"/>
    <property type="match status" value="1"/>
</dbReference>
<dbReference type="PANTHER" id="PTHR35037">
    <property type="entry name" value="C-TERMINAL REGION OF AIDA-LIKE PROTEIN"/>
    <property type="match status" value="1"/>
</dbReference>
<keyword evidence="1 2" id="KW-0732">Signal</keyword>
<evidence type="ECO:0000313" key="4">
    <source>
        <dbReference type="EMBL" id="KKW90540.1"/>
    </source>
</evidence>
<keyword evidence="5" id="KW-1185">Reference proteome</keyword>
<dbReference type="PROSITE" id="PS51208">
    <property type="entry name" value="AUTOTRANSPORTER"/>
    <property type="match status" value="1"/>
</dbReference>
<proteinExistence type="predicted"/>
<reference evidence="4 5" key="1">
    <citation type="submission" date="2015-04" db="EMBL/GenBank/DDBJ databases">
        <title>Genome sequence of aromatic hydrocarbons-degrading Sphingobium chungbukense DJ77.</title>
        <authorList>
            <person name="Kim Y.-C."/>
            <person name="Chae J.-C."/>
        </authorList>
    </citation>
    <scope>NUCLEOTIDE SEQUENCE [LARGE SCALE GENOMIC DNA]</scope>
    <source>
        <strain evidence="4 5">DJ77</strain>
    </source>
</reference>
<comment type="caution">
    <text evidence="4">The sequence shown here is derived from an EMBL/GenBank/DDBJ whole genome shotgun (WGS) entry which is preliminary data.</text>
</comment>
<feature type="signal peptide" evidence="2">
    <location>
        <begin position="1"/>
        <end position="25"/>
    </location>
</feature>
<dbReference type="NCBIfam" id="TIGR04393">
    <property type="entry name" value="rpt_T5SS_PEPC"/>
    <property type="match status" value="7"/>
</dbReference>
<dbReference type="Pfam" id="PF12951">
    <property type="entry name" value="PATR"/>
    <property type="match status" value="15"/>
</dbReference>
<dbReference type="EMBL" id="LBIC01000009">
    <property type="protein sequence ID" value="KKW90540.1"/>
    <property type="molecule type" value="Genomic_DNA"/>
</dbReference>
<accession>A0A0M3AL12</accession>
<organism evidence="4 5">
    <name type="scientific">Sphingobium chungbukense</name>
    <dbReference type="NCBI Taxonomy" id="56193"/>
    <lineage>
        <taxon>Bacteria</taxon>
        <taxon>Pseudomonadati</taxon>
        <taxon>Pseudomonadota</taxon>
        <taxon>Alphaproteobacteria</taxon>
        <taxon>Sphingomonadales</taxon>
        <taxon>Sphingomonadaceae</taxon>
        <taxon>Sphingobium</taxon>
    </lineage>
</organism>
<evidence type="ECO:0000313" key="5">
    <source>
        <dbReference type="Proteomes" id="UP000033874"/>
    </source>
</evidence>
<dbReference type="InterPro" id="IPR005546">
    <property type="entry name" value="Autotransporte_beta"/>
</dbReference>
<feature type="chain" id="PRO_5005650349" description="Autotransporter domain-containing protein" evidence="2">
    <location>
        <begin position="26"/>
        <end position="2899"/>
    </location>
</feature>
<dbReference type="SUPFAM" id="SSF51126">
    <property type="entry name" value="Pectin lyase-like"/>
    <property type="match status" value="6"/>
</dbReference>
<dbReference type="SUPFAM" id="SSF103515">
    <property type="entry name" value="Autotransporter"/>
    <property type="match status" value="1"/>
</dbReference>
<dbReference type="InterPro" id="IPR012332">
    <property type="entry name" value="Autotransporter_pectin_lyase_C"/>
</dbReference>
<name>A0A0M3AL12_9SPHN</name>
<dbReference type="InterPro" id="IPR051551">
    <property type="entry name" value="Autotransporter_adhesion"/>
</dbReference>
<evidence type="ECO:0000259" key="3">
    <source>
        <dbReference type="PROSITE" id="PS51208"/>
    </source>
</evidence>
<dbReference type="SMART" id="SM00869">
    <property type="entry name" value="Autotransporter"/>
    <property type="match status" value="1"/>
</dbReference>
<evidence type="ECO:0000256" key="2">
    <source>
        <dbReference type="SAM" id="SignalP"/>
    </source>
</evidence>
<dbReference type="InterPro" id="IPR011050">
    <property type="entry name" value="Pectin_lyase_fold/virulence"/>
</dbReference>
<dbReference type="Gene3D" id="2.160.20.20">
    <property type="match status" value="2"/>
</dbReference>
<dbReference type="RefSeq" id="WP_046765042.1">
    <property type="nucleotide sequence ID" value="NZ_LBIC01000009.1"/>
</dbReference>
<dbReference type="PATRIC" id="fig|56193.3.peg.3825"/>
<dbReference type="STRING" id="56193.YP76_18250"/>
<feature type="domain" description="Autotransporter" evidence="3">
    <location>
        <begin position="2628"/>
        <end position="2899"/>
    </location>
</feature>
<dbReference type="PANTHER" id="PTHR35037:SF3">
    <property type="entry name" value="C-TERMINAL REGION OF AIDA-LIKE PROTEIN"/>
    <property type="match status" value="1"/>
</dbReference>
<sequence>MKIGALQTVSSAALAIALAVSPAQAQVTTWLGGTVGAEQDWSTGTNWSGGVPASGSDARIDGAASPSVSLSAGAGQANILRIGTGANGLLQISNGASLETNTGMMGSNAGSAGVASITGAGTNWTSEWLFLGLQGAGTLDVSDGAHAESAILALGANPTGSGFLTISGGGSVATNSAVIGDQGIGNVIVNGGALTAAALSVGNYAGATGNVILVGPGSSLTSSSATMVVGGSGSGYVNVWNGASVLSSGTLNIGTYAGSHGEVVVSGAGSSIDAASTTSAAMILGDRGTGVLNISDGGTVNVVGGSGTLRIASQSGSAAELRIGGNGAAAAAGSLNAQNVVFGAGEGAILFNHTDADYQFAANILGSGSIQQLAGTTRLLGLNSYTGGTTITGGRLIGDSDSLTGSISLNYPGHLEFDQASDGIFAGQITGFGDVTKSGAGQLTLAGGNSVRSLSVTEGSLLVSADLSSNSGKIDGELNPIVKVSGSAASWASNGLLNVGDAAQGTLQISGGGQVSSRAGVIGGLGGSVGHVTIEGAGSQWSSVPGSGPLTIGQLGAAYVDIEDGGALYTQGANIATFGSGKGVVTLSGAGSTWQNNGSLVVGQVGAGQGSGNFVNVLDGAALATDQLLIGGDDNFNGSGIVQVSGADSSLVARTAASVGHGGVGTLVVADGGVVDVEAAGISGAGILSVGLRPGSVGTLAIGAMSDEAAQAAGLVKASAIVLGSSFDRIVLNHTDDAYVLSSTIAGAGSLNVYGGTSSLTGSNSYTGGTFIRGGVLEIASEGALGTGAVEIGGGSTPTATLRFAADTDFTRDIHLATNTSRLDVGDHDVILSGDISSGATVSLQKNGAGSLTLRGANSYLGNTWLNEGSLIGDADSFANGFIVTADDTRLILDEGSDTIFANQIRGTGTFVKRGLGTVDLTAENGFSGGMVVEAGILTTSVTGAFGAGTVDVHAGAGARVGGVAEAGHIRVSNDGDFSFEGEATGAQARIVNAATGQLFIDDLASAGTSIGSVSGEGSVVLGSKSLTLGGLNQDDVISGVISGSGGSLVKTGSGALTLSGANTYSGGTTLLSGTLGLGHSGALGSGGLVMAGGTTLDYLVSGDFGDEVRLVLDGNAKLNVGSGLTVNQNGALLGTGGFEKTGAGTLHLWSPVAYGFAPSEPGNSYEGDTTVSAGQLVLHGPNAISDLSGVTVASGAGMLLSSDYYGNGETIGSLAGAGLVDLGTRELITGGNGRSTIFSGNIQGTGTLVKTGAGAMTLASDQSYTGPTFVEGGRLTVNGALASGYVGVDDGASLGGAGTIAGDVFVNSGGRILGTSGQTLTMNDLTLGAGSMIDANLASPSETGLLRVNGDLRLNGATLNVISAGGTALDAGVYRVIEYGGALYNNTPLGISSYPSSMALGDLGIQTAVAGQVNLVSAQGLTLNFWDGSAAANLNNGIVDGGDGLWSASAHSWTDMDGAVTLTRATNAMAVFQGAAGHVTVDGTIATNGIQFAVDGYDLAGGILDIGAGNTIRVGDGTAEGAAYGAVIGSTIQGNGTLAKTDLGTLTLTGDNSYEGGTVIYAGTLVGSSGSLGSGDILTAGALVIDQDDNGTLAQDISGLGTLTKTGSGTLALTGANSYHGGTTLNGGGIVTRTTGGLGTGNVNVLSGLLSFEEGATAGSLGIANDGTVEFTDTASAADAQIANRGQTSFWNEATGGAALIVNSDGGDTNFFDTSSAGTARISNSGAGSEVWFFDAATAGSASLTNDGGRLIFRNTSSAGQASINNVAGTIIFADASSADEATITHGGGTLSLANLTTGGLAIGSLDGAGAVNLADKTLTLGGLNADNLLSGAISGEGGSLVKIGTGTLTLEGVNDYSGTTLVSSGSLKVDGSIATGATVADGATLSGTGTLAGTVTIADGGHLAGRAGQTLNLGALALSAGSIVDLEIGAPTQVAAFDVAGDLTLDGTLNMTRALDFMPGVTRLFDYGGALVDNGLEIGSVPEGLSSHYQLQTAVLGQVNLVNAAGLTLNFWDGSAVDHLSNGQIDGGDGIWSLEHASWTDADGLVSKSMQPQPGFAIFGGAAGTVTVDNIQGAVVTAGMQFASDGYLLQGDALTLGEAATVVRVGAGTATDETMVARIDAQLTGSGGLTKTGAGTLLLASSNDFTGGTTIGEGTVVGTGGSFGSGAIVNEARLVLAQDSDGTLANDLSGSGSFVKAGAGTLTYSGDGHAYDGTTSIEEGTLLLTGSLGGSSQILAGATLQVGDGAAAGDLLGATRNDGTLIFARSDDYDYEGALSGAGSLIKRGDGLLTLSGEYSYTGSTVVEAGRIALNSVLDPATNLVMTGGSFELGDQHQEVSSLSGTDGTIAIGSSGQLTVNQSVNTEFAGGFTGSGTFVKTGDGRLNLTGDSQTFTGSTLVQGGRLAVNGTLGGLVGVSGTGSIGGNGTIGGLVVQNGGTAAPGNSIGLLHVAGNVTFEAGSIFEVEASPDLGTDGFGIADRIEVAGTAAIEGGTVQVVAEGSNYAPETTYKILSANGGVIGTFEGSADNYAYLDSWLSYDQKNVYLSLMRNDIDFAAAVSTPNQKSTASAVEALGFTNEIYRAAIRLSETEAGNAFDQLSGEIHMSATTALYEDSRQSRSAVLGRLSNAHQSGVGFWMQNISNWGKSDGNRNSASVDRDTTGALLGVDIAAGDHWTLGVAGGWTQTDLRSSAGSGKIESANFLGYAGAQYGRARIKMGLGYSTADLDLRRQISFSGFQDSASARYDGDVYQAFGEIGYALPLGRGEFEPFANLTTVKVKTDAFSESGGPASLAVDKRSDTFTSSTIGARLATPATGLVAAKAMLGWRHVYGDTVAVGRNQFAGGLPFAVSGAPISRDAGLFDAEAMLRLTPAITLSATYNGMIGTTSVDHSVAGRISFRF</sequence>
<gene>
    <name evidence="4" type="ORF">YP76_18250</name>
</gene>
<dbReference type="NCBIfam" id="TIGR02601">
    <property type="entry name" value="autotrns_rpt"/>
    <property type="match status" value="11"/>
</dbReference>
<dbReference type="InterPro" id="IPR036709">
    <property type="entry name" value="Autotransporte_beta_dom_sf"/>
</dbReference>
<dbReference type="Proteomes" id="UP000033874">
    <property type="component" value="Unassembled WGS sequence"/>
</dbReference>
<dbReference type="InterPro" id="IPR013425">
    <property type="entry name" value="Autotrns_rpt"/>
</dbReference>
<evidence type="ECO:0000256" key="1">
    <source>
        <dbReference type="ARBA" id="ARBA00022729"/>
    </source>
</evidence>
<dbReference type="InterPro" id="IPR030895">
    <property type="entry name" value="T5SS_PEPC_rpt"/>
</dbReference>
<protein>
    <recommendedName>
        <fullName evidence="3">Autotransporter domain-containing protein</fullName>
    </recommendedName>
</protein>